<feature type="signal peptide" evidence="1">
    <location>
        <begin position="1"/>
        <end position="19"/>
    </location>
</feature>
<dbReference type="AlphaFoldDB" id="A0A4C1V6J2"/>
<keyword evidence="3" id="KW-1185">Reference proteome</keyword>
<gene>
    <name evidence="2" type="ORF">EVAR_21003_1</name>
</gene>
<protein>
    <submittedName>
        <fullName evidence="2">Uncharacterized protein</fullName>
    </submittedName>
</protein>
<sequence>MAVGRYCLGVLLLTALVAAQLYDEAPSNEYRFPYQQKNELWRSEEQLQRSREDEDPPIILLRLLASPEGDDKSEFFLRLSNRQQDFDAEDKFLLVPPKRDVDLGGDFTSPATKTLYLRPQRKWQSKKGKKGEY</sequence>
<proteinExistence type="predicted"/>
<keyword evidence="1" id="KW-0732">Signal</keyword>
<dbReference type="EMBL" id="BGZK01000280">
    <property type="protein sequence ID" value="GBP33892.1"/>
    <property type="molecule type" value="Genomic_DNA"/>
</dbReference>
<dbReference type="Proteomes" id="UP000299102">
    <property type="component" value="Unassembled WGS sequence"/>
</dbReference>
<name>A0A4C1V6J2_EUMVA</name>
<organism evidence="2 3">
    <name type="scientific">Eumeta variegata</name>
    <name type="common">Bagworm moth</name>
    <name type="synonym">Eumeta japonica</name>
    <dbReference type="NCBI Taxonomy" id="151549"/>
    <lineage>
        <taxon>Eukaryota</taxon>
        <taxon>Metazoa</taxon>
        <taxon>Ecdysozoa</taxon>
        <taxon>Arthropoda</taxon>
        <taxon>Hexapoda</taxon>
        <taxon>Insecta</taxon>
        <taxon>Pterygota</taxon>
        <taxon>Neoptera</taxon>
        <taxon>Endopterygota</taxon>
        <taxon>Lepidoptera</taxon>
        <taxon>Glossata</taxon>
        <taxon>Ditrysia</taxon>
        <taxon>Tineoidea</taxon>
        <taxon>Psychidae</taxon>
        <taxon>Oiketicinae</taxon>
        <taxon>Eumeta</taxon>
    </lineage>
</organism>
<comment type="caution">
    <text evidence="2">The sequence shown here is derived from an EMBL/GenBank/DDBJ whole genome shotgun (WGS) entry which is preliminary data.</text>
</comment>
<evidence type="ECO:0000256" key="1">
    <source>
        <dbReference type="SAM" id="SignalP"/>
    </source>
</evidence>
<reference evidence="2 3" key="1">
    <citation type="journal article" date="2019" name="Commun. Biol.">
        <title>The bagworm genome reveals a unique fibroin gene that provides high tensile strength.</title>
        <authorList>
            <person name="Kono N."/>
            <person name="Nakamura H."/>
            <person name="Ohtoshi R."/>
            <person name="Tomita M."/>
            <person name="Numata K."/>
            <person name="Arakawa K."/>
        </authorList>
    </citation>
    <scope>NUCLEOTIDE SEQUENCE [LARGE SCALE GENOMIC DNA]</scope>
</reference>
<accession>A0A4C1V6J2</accession>
<evidence type="ECO:0000313" key="3">
    <source>
        <dbReference type="Proteomes" id="UP000299102"/>
    </source>
</evidence>
<feature type="chain" id="PRO_5020031401" evidence="1">
    <location>
        <begin position="20"/>
        <end position="133"/>
    </location>
</feature>
<evidence type="ECO:0000313" key="2">
    <source>
        <dbReference type="EMBL" id="GBP33892.1"/>
    </source>
</evidence>